<feature type="transmembrane region" description="Helical" evidence="2">
    <location>
        <begin position="913"/>
        <end position="936"/>
    </location>
</feature>
<feature type="compositionally biased region" description="Basic and acidic residues" evidence="1">
    <location>
        <begin position="425"/>
        <end position="437"/>
    </location>
</feature>
<evidence type="ECO:0000313" key="4">
    <source>
        <dbReference type="EMBL" id="CAL1716357.1"/>
    </source>
</evidence>
<feature type="compositionally biased region" description="Low complexity" evidence="1">
    <location>
        <begin position="608"/>
        <end position="625"/>
    </location>
</feature>
<keyword evidence="2" id="KW-0812">Transmembrane</keyword>
<evidence type="ECO:0000256" key="1">
    <source>
        <dbReference type="SAM" id="MobiDB-lite"/>
    </source>
</evidence>
<dbReference type="PANTHER" id="PTHR12854:SF7">
    <property type="entry name" value="ATAXIN-2 HOMOLOG"/>
    <property type="match status" value="1"/>
</dbReference>
<dbReference type="PANTHER" id="PTHR12854">
    <property type="entry name" value="ATAXIN 2-RELATED"/>
    <property type="match status" value="1"/>
</dbReference>
<dbReference type="EMBL" id="OZ037952">
    <property type="protein sequence ID" value="CAL1716357.1"/>
    <property type="molecule type" value="Genomic_DNA"/>
</dbReference>
<evidence type="ECO:0000259" key="3">
    <source>
        <dbReference type="SMART" id="SM01272"/>
    </source>
</evidence>
<feature type="compositionally biased region" description="Basic and acidic residues" evidence="1">
    <location>
        <begin position="158"/>
        <end position="176"/>
    </location>
</feature>
<keyword evidence="2" id="KW-0472">Membrane</keyword>
<dbReference type="InterPro" id="IPR009604">
    <property type="entry name" value="LsmAD_domain"/>
</dbReference>
<gene>
    <name evidence="4" type="ORF">GFSPODELE1_LOCUS10719</name>
</gene>
<feature type="compositionally biased region" description="Polar residues" evidence="1">
    <location>
        <begin position="563"/>
        <end position="572"/>
    </location>
</feature>
<feature type="region of interest" description="Disordered" evidence="1">
    <location>
        <begin position="815"/>
        <end position="838"/>
    </location>
</feature>
<feature type="compositionally biased region" description="Pro residues" evidence="1">
    <location>
        <begin position="698"/>
        <end position="709"/>
    </location>
</feature>
<feature type="transmembrane region" description="Helical" evidence="2">
    <location>
        <begin position="886"/>
        <end position="906"/>
    </location>
</feature>
<feature type="compositionally biased region" description="Polar residues" evidence="1">
    <location>
        <begin position="454"/>
        <end position="476"/>
    </location>
</feature>
<dbReference type="Pfam" id="PF06741">
    <property type="entry name" value="LsmAD"/>
    <property type="match status" value="1"/>
</dbReference>
<reference evidence="5" key="1">
    <citation type="submission" date="2024-04" db="EMBL/GenBank/DDBJ databases">
        <authorList>
            <person name="Shaw F."/>
            <person name="Minotto A."/>
        </authorList>
    </citation>
    <scope>NUCLEOTIDE SEQUENCE [LARGE SCALE GENOMIC DNA]</scope>
</reference>
<feature type="region of interest" description="Disordered" evidence="1">
    <location>
        <begin position="497"/>
        <end position="573"/>
    </location>
</feature>
<sequence>MAATARPPKQSRKGIPDPSARRPQAWATGARASPTFSPAGSNARLPNVSQPASPGFPPLAQTNGVPRTDRPQDRVLQQLSGLTGTTITLSTKTKQRYEGVIASTSGEGDTTGVTLKDVKELTQPGAPLKDIFFIASTNIETWSSGPADAKAPNGTDTFKTDTDISQKNLLRRDRELQAWQPSSPEASTQPPAQAPNAGLTDDLTFGPGASSGKISWDQFDVNEKLFGVKTSFDEHAYTTPLNRDAPDFKEKEKKAQQLANEILGSTANNTHIAEERVMNFTGDNSTNEEDKYGAVVRGANAYVPPGARKTNSGGVVSVKEAVAANAASGAKPEIPKLSVNAPDGSTVAVNSAASPATKPAADAVPAFREFVSSERDRLMKKRQALVKHEMDKRMAELVKFSKTFKLNKPIPDDLVPILAKDEEKQKQIKEKSSKDAESTQARAIGPLTTTATAGSSNNNIGASATSTKLAQPTPSSAKPPAAVPDIAKQAALSAAKSSVGIGKSASGAKTDAKGGRISMFIQPIPPFKGKRVSATPTGGSNAANANAGASGSAAAGATPNASRTNSAQQAVSPLSPAAANRLNVNASSFRPNGKAFSPVGSPSVNGGASASPKPKDSSTSSTQPTTPNPFFGTRVIKKGPAVSIKDDFNPFKHNKFADAAQVSATWPYNGKRYMTMFPPNVPVPPPQPQQSSPHMAHPGPPQPMPPPDPYDNEAAAQAAARGYMYAYQPYGYPGQMMPGMPPPPPGMYPGPYMQPMPYPHMPPPGGCNVSDYPYGPNASARLWHASPTSRHVSSSTQWRWTTTIDATYSNSVSCSRSSILSSKPPTPTRRSLPHDDASSSWCSWSPSSIRGCPRSTCANGRCQSRVKRLSTTRAYRRLRTGYWERHIHMVIVLSGAVVASLGVIYLSRCYRALSVVIHGLWCCTVFVLCCQFLVVFSPYCCPSQLPLLC</sequence>
<feature type="region of interest" description="Disordered" evidence="1">
    <location>
        <begin position="144"/>
        <end position="206"/>
    </location>
</feature>
<accession>A0ABP1E8L9</accession>
<feature type="compositionally biased region" description="Low complexity" evidence="1">
    <location>
        <begin position="534"/>
        <end position="562"/>
    </location>
</feature>
<dbReference type="InterPro" id="IPR045117">
    <property type="entry name" value="ATXN2-like"/>
</dbReference>
<feature type="domain" description="LsmAD" evidence="3">
    <location>
        <begin position="226"/>
        <end position="298"/>
    </location>
</feature>
<dbReference type="Proteomes" id="UP001497453">
    <property type="component" value="Chromosome 9"/>
</dbReference>
<organism evidence="4 5">
    <name type="scientific">Somion occarium</name>
    <dbReference type="NCBI Taxonomy" id="3059160"/>
    <lineage>
        <taxon>Eukaryota</taxon>
        <taxon>Fungi</taxon>
        <taxon>Dikarya</taxon>
        <taxon>Basidiomycota</taxon>
        <taxon>Agaricomycotina</taxon>
        <taxon>Agaricomycetes</taxon>
        <taxon>Polyporales</taxon>
        <taxon>Cerrenaceae</taxon>
        <taxon>Somion</taxon>
    </lineage>
</organism>
<name>A0ABP1E8L9_9APHY</name>
<evidence type="ECO:0000313" key="5">
    <source>
        <dbReference type="Proteomes" id="UP001497453"/>
    </source>
</evidence>
<dbReference type="SMART" id="SM01272">
    <property type="entry name" value="LsmAD"/>
    <property type="match status" value="1"/>
</dbReference>
<keyword evidence="2" id="KW-1133">Transmembrane helix</keyword>
<proteinExistence type="predicted"/>
<feature type="region of interest" description="Disordered" evidence="1">
    <location>
        <begin position="425"/>
        <end position="482"/>
    </location>
</feature>
<feature type="region of interest" description="Disordered" evidence="1">
    <location>
        <begin position="1"/>
        <end position="69"/>
    </location>
</feature>
<keyword evidence="5" id="KW-1185">Reference proteome</keyword>
<feature type="compositionally biased region" description="Polar residues" evidence="1">
    <location>
        <begin position="179"/>
        <end position="191"/>
    </location>
</feature>
<feature type="region of interest" description="Disordered" evidence="1">
    <location>
        <begin position="681"/>
        <end position="712"/>
    </location>
</feature>
<protein>
    <recommendedName>
        <fullName evidence="3">LsmAD domain-containing protein</fullName>
    </recommendedName>
</protein>
<feature type="region of interest" description="Disordered" evidence="1">
    <location>
        <begin position="589"/>
        <end position="634"/>
    </location>
</feature>
<evidence type="ECO:0000256" key="2">
    <source>
        <dbReference type="SAM" id="Phobius"/>
    </source>
</evidence>